<evidence type="ECO:0000256" key="2">
    <source>
        <dbReference type="ARBA" id="ARBA00004725"/>
    </source>
</evidence>
<accession>A0A5C5ZBL5</accession>
<keyword evidence="4" id="KW-1185">Reference proteome</keyword>
<dbReference type="AlphaFoldDB" id="A0A5C5ZBL5"/>
<dbReference type="PANTHER" id="PTHR48109:SF3">
    <property type="entry name" value="SLL0744 PROTEIN"/>
    <property type="match status" value="1"/>
</dbReference>
<name>A0A5C5ZBL5_9BACT</name>
<dbReference type="GO" id="GO:0006207">
    <property type="term" value="P:'de novo' pyrimidine nucleobase biosynthetic process"/>
    <property type="evidence" value="ECO:0007669"/>
    <property type="project" value="TreeGrafter"/>
</dbReference>
<gene>
    <name evidence="3" type="ORF">CA13_60050</name>
</gene>
<dbReference type="EMBL" id="SJPJ01000001">
    <property type="protein sequence ID" value="TWT84526.1"/>
    <property type="molecule type" value="Genomic_DNA"/>
</dbReference>
<reference evidence="3 4" key="1">
    <citation type="submission" date="2019-02" db="EMBL/GenBank/DDBJ databases">
        <title>Deep-cultivation of Planctomycetes and their phenomic and genomic characterization uncovers novel biology.</title>
        <authorList>
            <person name="Wiegand S."/>
            <person name="Jogler M."/>
            <person name="Boedeker C."/>
            <person name="Pinto D."/>
            <person name="Vollmers J."/>
            <person name="Rivas-Marin E."/>
            <person name="Kohn T."/>
            <person name="Peeters S.H."/>
            <person name="Heuer A."/>
            <person name="Rast P."/>
            <person name="Oberbeckmann S."/>
            <person name="Bunk B."/>
            <person name="Jeske O."/>
            <person name="Meyerdierks A."/>
            <person name="Storesund J.E."/>
            <person name="Kallscheuer N."/>
            <person name="Luecker S."/>
            <person name="Lage O.M."/>
            <person name="Pohl T."/>
            <person name="Merkel B.J."/>
            <person name="Hornburger P."/>
            <person name="Mueller R.-W."/>
            <person name="Bruemmer F."/>
            <person name="Labrenz M."/>
            <person name="Spormann A.M."/>
            <person name="Op Den Camp H."/>
            <person name="Overmann J."/>
            <person name="Amann R."/>
            <person name="Jetten M.S.M."/>
            <person name="Mascher T."/>
            <person name="Medema M.H."/>
            <person name="Devos D.P."/>
            <person name="Kaster A.-K."/>
            <person name="Ovreas L."/>
            <person name="Rohde M."/>
            <person name="Galperin M.Y."/>
            <person name="Jogler C."/>
        </authorList>
    </citation>
    <scope>NUCLEOTIDE SEQUENCE [LARGE SCALE GENOMIC DNA]</scope>
    <source>
        <strain evidence="3 4">CA13</strain>
    </source>
</reference>
<proteinExistence type="predicted"/>
<sequence length="173" mass="19156">MAVRLLCSVQGLVLFGKSPQIDISLDNFELINKWILSSASSTSSSLESIMRVHSYCPVMPLAACGGISASGDVIKVLLAGADVAMISSAVYREGPDVIRTMIDGLVVFMERHHFQSIRDLQANRPLRFASEEERHDYVQTLSLRLNPHYEDSGTRAMHCDRWGHPQPPMTGEV</sequence>
<dbReference type="InterPro" id="IPR013785">
    <property type="entry name" value="Aldolase_TIM"/>
</dbReference>
<dbReference type="GO" id="GO:0005737">
    <property type="term" value="C:cytoplasm"/>
    <property type="evidence" value="ECO:0007669"/>
    <property type="project" value="TreeGrafter"/>
</dbReference>
<comment type="pathway">
    <text evidence="2">Pyrimidine metabolism; UMP biosynthesis via de novo pathway.</text>
</comment>
<comment type="caution">
    <text evidence="3">The sequence shown here is derived from an EMBL/GenBank/DDBJ whole genome shotgun (WGS) entry which is preliminary data.</text>
</comment>
<dbReference type="PANTHER" id="PTHR48109">
    <property type="entry name" value="DIHYDROOROTATE DEHYDROGENASE (QUINONE), MITOCHONDRIAL-RELATED"/>
    <property type="match status" value="1"/>
</dbReference>
<evidence type="ECO:0000313" key="4">
    <source>
        <dbReference type="Proteomes" id="UP000315010"/>
    </source>
</evidence>
<dbReference type="Gene3D" id="3.20.20.70">
    <property type="entry name" value="Aldolase class I"/>
    <property type="match status" value="1"/>
</dbReference>
<organism evidence="3 4">
    <name type="scientific">Novipirellula herctigrandis</name>
    <dbReference type="NCBI Taxonomy" id="2527986"/>
    <lineage>
        <taxon>Bacteria</taxon>
        <taxon>Pseudomonadati</taxon>
        <taxon>Planctomycetota</taxon>
        <taxon>Planctomycetia</taxon>
        <taxon>Pirellulales</taxon>
        <taxon>Pirellulaceae</taxon>
        <taxon>Novipirellula</taxon>
    </lineage>
</organism>
<protein>
    <submittedName>
        <fullName evidence="3">Dihydroorotate dehydrogenase 2</fullName>
    </submittedName>
</protein>
<dbReference type="InterPro" id="IPR023359">
    <property type="entry name" value="Dihydro_DH_chainA_dom2"/>
</dbReference>
<dbReference type="SUPFAM" id="SSF51395">
    <property type="entry name" value="FMN-linked oxidoreductases"/>
    <property type="match status" value="1"/>
</dbReference>
<dbReference type="GO" id="GO:0004152">
    <property type="term" value="F:dihydroorotate dehydrogenase activity"/>
    <property type="evidence" value="ECO:0007669"/>
    <property type="project" value="TreeGrafter"/>
</dbReference>
<comment type="cofactor">
    <cofactor evidence="1">
        <name>FMN</name>
        <dbReference type="ChEBI" id="CHEBI:58210"/>
    </cofactor>
</comment>
<dbReference type="InterPro" id="IPR050074">
    <property type="entry name" value="DHO_dehydrogenase"/>
</dbReference>
<dbReference type="Proteomes" id="UP000315010">
    <property type="component" value="Unassembled WGS sequence"/>
</dbReference>
<evidence type="ECO:0000313" key="3">
    <source>
        <dbReference type="EMBL" id="TWT84526.1"/>
    </source>
</evidence>
<evidence type="ECO:0000256" key="1">
    <source>
        <dbReference type="ARBA" id="ARBA00001917"/>
    </source>
</evidence>
<dbReference type="Gene3D" id="2.30.26.10">
    <property type="entry name" value="Dihydroorotate Dehydrogenase A, chain A, domain 2"/>
    <property type="match status" value="1"/>
</dbReference>